<evidence type="ECO:0000313" key="3">
    <source>
        <dbReference type="EMBL" id="ORA84910.1"/>
    </source>
</evidence>
<dbReference type="EMBL" id="MVHV01000003">
    <property type="protein sequence ID" value="ORA84910.1"/>
    <property type="molecule type" value="Genomic_DNA"/>
</dbReference>
<name>A0ABX3SWN1_MYCMA</name>
<feature type="transmembrane region" description="Helical" evidence="1">
    <location>
        <begin position="7"/>
        <end position="31"/>
    </location>
</feature>
<reference evidence="3 4" key="1">
    <citation type="submission" date="2017-02" db="EMBL/GenBank/DDBJ databases">
        <title>The new phylogeny of genus Mycobacterium.</title>
        <authorList>
            <person name="Tortoli E."/>
            <person name="Trovato A."/>
            <person name="Cirillo D.M."/>
        </authorList>
    </citation>
    <scope>NUCLEOTIDE SEQUENCE [LARGE SCALE GENOMIC DNA]</scope>
    <source>
        <strain evidence="3 4">IP1130001</strain>
    </source>
</reference>
<evidence type="ECO:0000256" key="1">
    <source>
        <dbReference type="SAM" id="Phobius"/>
    </source>
</evidence>
<sequence>MTDMVAAPAWVTLLGWIVTGVGVLIAGGILVDVYVGGYRQPMWAMELVWAITAVYAGPLALWAYCRWGRPSTRKWQRLHGSVPQWGLPVTAVVQTIPGGAASFTGHLIAIPIVMSAGLTIGGRAVWPMILLIAAFALPLLTAFEWRSLSLAGQVASPRRRLGLAVRISVLAVAAFDLGMGAAMLLVAFVLGYAHTSIAFWLVMWGGMLLGFVTAYPMVWWLLARDREAPHATRYRSASRCLKSSPSPGRY</sequence>
<feature type="domain" description="DUF4396" evidence="2">
    <location>
        <begin position="90"/>
        <end position="224"/>
    </location>
</feature>
<keyword evidence="1" id="KW-1133">Transmembrane helix</keyword>
<dbReference type="Pfam" id="PF14342">
    <property type="entry name" value="DUF4396"/>
    <property type="match status" value="1"/>
</dbReference>
<organism evidence="3 4">
    <name type="scientific">Mycobacterium malmoense</name>
    <dbReference type="NCBI Taxonomy" id="1780"/>
    <lineage>
        <taxon>Bacteria</taxon>
        <taxon>Bacillati</taxon>
        <taxon>Actinomycetota</taxon>
        <taxon>Actinomycetes</taxon>
        <taxon>Mycobacteriales</taxon>
        <taxon>Mycobacteriaceae</taxon>
        <taxon>Mycobacterium</taxon>
    </lineage>
</organism>
<feature type="transmembrane region" description="Helical" evidence="1">
    <location>
        <begin position="197"/>
        <end position="223"/>
    </location>
</feature>
<evidence type="ECO:0000313" key="4">
    <source>
        <dbReference type="Proteomes" id="UP000243140"/>
    </source>
</evidence>
<gene>
    <name evidence="3" type="ORF">BST29_04790</name>
</gene>
<keyword evidence="1" id="KW-0472">Membrane</keyword>
<keyword evidence="1" id="KW-0812">Transmembrane</keyword>
<feature type="transmembrane region" description="Helical" evidence="1">
    <location>
        <begin position="124"/>
        <end position="143"/>
    </location>
</feature>
<dbReference type="Proteomes" id="UP000243140">
    <property type="component" value="Unassembled WGS sequence"/>
</dbReference>
<keyword evidence="4" id="KW-1185">Reference proteome</keyword>
<comment type="caution">
    <text evidence="3">The sequence shown here is derived from an EMBL/GenBank/DDBJ whole genome shotgun (WGS) entry which is preliminary data.</text>
</comment>
<feature type="transmembrane region" description="Helical" evidence="1">
    <location>
        <begin position="85"/>
        <end position="112"/>
    </location>
</feature>
<evidence type="ECO:0000259" key="2">
    <source>
        <dbReference type="Pfam" id="PF14342"/>
    </source>
</evidence>
<dbReference type="InterPro" id="IPR025509">
    <property type="entry name" value="DUF4396"/>
</dbReference>
<proteinExistence type="predicted"/>
<feature type="transmembrane region" description="Helical" evidence="1">
    <location>
        <begin position="43"/>
        <end position="64"/>
    </location>
</feature>
<protein>
    <recommendedName>
        <fullName evidence="2">DUF4396 domain-containing protein</fullName>
    </recommendedName>
</protein>
<feature type="transmembrane region" description="Helical" evidence="1">
    <location>
        <begin position="163"/>
        <end position="191"/>
    </location>
</feature>
<accession>A0ABX3SWN1</accession>